<dbReference type="AlphaFoldDB" id="B0DNT3"/>
<proteinExistence type="predicted"/>
<dbReference type="Proteomes" id="UP000001194">
    <property type="component" value="Unassembled WGS sequence"/>
</dbReference>
<dbReference type="Pfam" id="PF17667">
    <property type="entry name" value="Pkinase_fungal"/>
    <property type="match status" value="2"/>
</dbReference>
<dbReference type="HOGENOM" id="CLU_005513_6_0_1"/>
<dbReference type="InterPro" id="IPR040976">
    <property type="entry name" value="Pkinase_fungal"/>
</dbReference>
<sequence>MTKRTKASRKTLRAQTVTAQASAIDDAQLTSSDHASHPVPPRTPPRNSRPGSVQSESVEDTPMSHSSHGADRGFATVEAAVDFLHEELSENYRLQSGPDFGVTLPNGVDDERLDDFLAKSRFYTKQKRWKGIPKKPSCEKKLYQPFLELICGILSYFQFTTRQAHDTHARKLTHVEGVSNTALKSSPDIFISGTGDAFCPVSKLRNSSKLSSKPSYRACASPLEIKTDKNYTFDSNLIQIAVYARQCFIQQENRFFVYSAILTETFIQLFQFDRAGVMFSGKINIHIHPRSFVHIILTLASQDPVALGFDKSIHWRNSKRYLSMDVENELVEFEIKKLKASFLRRAIRGRGTCCWNVVNPKTKEEYLAKDCWRSANRTPEWELLEKAKGLDGVGQMIGYWEPGFSVGRLRGIGRDTPGFRDRDFCRVLLERYGKPIHQFDDRKKLLYALRDAISGHQNLWNAEILHRDVSINNILMGKKDAPVGNRGVIIDLDMAILLNREGSLAGVDFRTGTRAFQSMMVLRSQTNKPGVIFPAHDYLDDLESFFYVFCYICFAYEAPGKKKSPQPTLLTEWEDFNSNTARHSKLSFLTESSDHDLSPWFGEGVFQTLLQQMGQFVYDHYMTKDRRLKQPRRCLNDLTEAAHEQYAIFLGYVDEAIEKLEAMQPEVAPDGTILASGVPPITPPRSSPSSSKRPSNDVLEGSPSSKKPKRNPHAPRFPSTLSMETGTIDDSLHKLA</sequence>
<dbReference type="OrthoDB" id="5584477at2759"/>
<feature type="domain" description="Fungal-type protein kinase" evidence="2">
    <location>
        <begin position="419"/>
        <end position="553"/>
    </location>
</feature>
<feature type="compositionally biased region" description="Polar residues" evidence="1">
    <location>
        <begin position="45"/>
        <end position="56"/>
    </location>
</feature>
<dbReference type="GeneID" id="6081267"/>
<feature type="region of interest" description="Disordered" evidence="1">
    <location>
        <begin position="670"/>
        <end position="736"/>
    </location>
</feature>
<dbReference type="InterPro" id="IPR011009">
    <property type="entry name" value="Kinase-like_dom_sf"/>
</dbReference>
<evidence type="ECO:0000313" key="3">
    <source>
        <dbReference type="EMBL" id="EDR03779.1"/>
    </source>
</evidence>
<feature type="compositionally biased region" description="Basic residues" evidence="1">
    <location>
        <begin position="1"/>
        <end position="12"/>
    </location>
</feature>
<dbReference type="Gene3D" id="1.10.510.10">
    <property type="entry name" value="Transferase(Phosphotransferase) domain 1"/>
    <property type="match status" value="1"/>
</dbReference>
<accession>B0DNT3</accession>
<dbReference type="PANTHER" id="PTHR38248">
    <property type="entry name" value="FUNK1 6"/>
    <property type="match status" value="1"/>
</dbReference>
<evidence type="ECO:0000256" key="1">
    <source>
        <dbReference type="SAM" id="MobiDB-lite"/>
    </source>
</evidence>
<evidence type="ECO:0000259" key="2">
    <source>
        <dbReference type="Pfam" id="PF17667"/>
    </source>
</evidence>
<dbReference type="PANTHER" id="PTHR38248:SF2">
    <property type="entry name" value="FUNK1 11"/>
    <property type="match status" value="1"/>
</dbReference>
<organism evidence="4">
    <name type="scientific">Laccaria bicolor (strain S238N-H82 / ATCC MYA-4686)</name>
    <name type="common">Bicoloured deceiver</name>
    <name type="synonym">Laccaria laccata var. bicolor</name>
    <dbReference type="NCBI Taxonomy" id="486041"/>
    <lineage>
        <taxon>Eukaryota</taxon>
        <taxon>Fungi</taxon>
        <taxon>Dikarya</taxon>
        <taxon>Basidiomycota</taxon>
        <taxon>Agaricomycotina</taxon>
        <taxon>Agaricomycetes</taxon>
        <taxon>Agaricomycetidae</taxon>
        <taxon>Agaricales</taxon>
        <taxon>Agaricineae</taxon>
        <taxon>Hydnangiaceae</taxon>
        <taxon>Laccaria</taxon>
    </lineage>
</organism>
<dbReference type="EMBL" id="DS547122">
    <property type="protein sequence ID" value="EDR03779.1"/>
    <property type="molecule type" value="Genomic_DNA"/>
</dbReference>
<protein>
    <submittedName>
        <fullName evidence="3">Predicted protein</fullName>
    </submittedName>
</protein>
<gene>
    <name evidence="3" type="ORF">LACBIDRAFT_306822</name>
</gene>
<keyword evidence="4" id="KW-1185">Reference proteome</keyword>
<reference evidence="3 4" key="1">
    <citation type="journal article" date="2008" name="Nature">
        <title>The genome of Laccaria bicolor provides insights into mycorrhizal symbiosis.</title>
        <authorList>
            <person name="Martin F."/>
            <person name="Aerts A."/>
            <person name="Ahren D."/>
            <person name="Brun A."/>
            <person name="Danchin E.G.J."/>
            <person name="Duchaussoy F."/>
            <person name="Gibon J."/>
            <person name="Kohler A."/>
            <person name="Lindquist E."/>
            <person name="Pereda V."/>
            <person name="Salamov A."/>
            <person name="Shapiro H.J."/>
            <person name="Wuyts J."/>
            <person name="Blaudez D."/>
            <person name="Buee M."/>
            <person name="Brokstein P."/>
            <person name="Canbaeck B."/>
            <person name="Cohen D."/>
            <person name="Courty P.E."/>
            <person name="Coutinho P.M."/>
            <person name="Delaruelle C."/>
            <person name="Detter J.C."/>
            <person name="Deveau A."/>
            <person name="DiFazio S."/>
            <person name="Duplessis S."/>
            <person name="Fraissinet-Tachet L."/>
            <person name="Lucic E."/>
            <person name="Frey-Klett P."/>
            <person name="Fourrey C."/>
            <person name="Feussner I."/>
            <person name="Gay G."/>
            <person name="Grimwood J."/>
            <person name="Hoegger P.J."/>
            <person name="Jain P."/>
            <person name="Kilaru S."/>
            <person name="Labbe J."/>
            <person name="Lin Y.C."/>
            <person name="Legue V."/>
            <person name="Le Tacon F."/>
            <person name="Marmeisse R."/>
            <person name="Melayah D."/>
            <person name="Montanini B."/>
            <person name="Muratet M."/>
            <person name="Nehls U."/>
            <person name="Niculita-Hirzel H."/>
            <person name="Oudot-Le Secq M.P."/>
            <person name="Peter M."/>
            <person name="Quesneville H."/>
            <person name="Rajashekar B."/>
            <person name="Reich M."/>
            <person name="Rouhier N."/>
            <person name="Schmutz J."/>
            <person name="Yin T."/>
            <person name="Chalot M."/>
            <person name="Henrissat B."/>
            <person name="Kuees U."/>
            <person name="Lucas S."/>
            <person name="Van de Peer Y."/>
            <person name="Podila G.K."/>
            <person name="Polle A."/>
            <person name="Pukkila P.J."/>
            <person name="Richardson P.M."/>
            <person name="Rouze P."/>
            <person name="Sanders I.R."/>
            <person name="Stajich J.E."/>
            <person name="Tunlid A."/>
            <person name="Tuskan G."/>
            <person name="Grigoriev I.V."/>
        </authorList>
    </citation>
    <scope>NUCLEOTIDE SEQUENCE [LARGE SCALE GENOMIC DNA]</scope>
    <source>
        <strain evidence="4">S238N-H82 / ATCC MYA-4686</strain>
    </source>
</reference>
<dbReference type="KEGG" id="lbc:LACBIDRAFT_306822"/>
<evidence type="ECO:0000313" key="4">
    <source>
        <dbReference type="Proteomes" id="UP000001194"/>
    </source>
</evidence>
<dbReference type="InParanoid" id="B0DNT3"/>
<dbReference type="SUPFAM" id="SSF56112">
    <property type="entry name" value="Protein kinase-like (PK-like)"/>
    <property type="match status" value="1"/>
</dbReference>
<name>B0DNT3_LACBS</name>
<dbReference type="RefSeq" id="XP_001885632.1">
    <property type="nucleotide sequence ID" value="XM_001885597.1"/>
</dbReference>
<feature type="region of interest" description="Disordered" evidence="1">
    <location>
        <begin position="1"/>
        <end position="70"/>
    </location>
</feature>
<feature type="domain" description="Fungal-type protein kinase" evidence="2">
    <location>
        <begin position="206"/>
        <end position="398"/>
    </location>
</feature>
<dbReference type="STRING" id="486041.B0DNT3"/>